<comment type="caution">
    <text evidence="2">The sequence shown here is derived from an EMBL/GenBank/DDBJ whole genome shotgun (WGS) entry which is preliminary data.</text>
</comment>
<dbReference type="RefSeq" id="WP_343793526.1">
    <property type="nucleotide sequence ID" value="NZ_BAAAGA010000005.1"/>
</dbReference>
<keyword evidence="3" id="KW-1185">Reference proteome</keyword>
<accession>A0ABN1GZK4</accession>
<evidence type="ECO:0000256" key="1">
    <source>
        <dbReference type="SAM" id="SignalP"/>
    </source>
</evidence>
<name>A0ABN1GZK4_9CAUL</name>
<feature type="signal peptide" evidence="1">
    <location>
        <begin position="1"/>
        <end position="20"/>
    </location>
</feature>
<protein>
    <submittedName>
        <fullName evidence="2">Uncharacterized protein</fullName>
    </submittedName>
</protein>
<keyword evidence="1" id="KW-0732">Signal</keyword>
<proteinExistence type="predicted"/>
<evidence type="ECO:0000313" key="3">
    <source>
        <dbReference type="Proteomes" id="UP001501352"/>
    </source>
</evidence>
<dbReference type="Proteomes" id="UP001501352">
    <property type="component" value="Unassembled WGS sequence"/>
</dbReference>
<gene>
    <name evidence="2" type="ORF">GCM10009422_21180</name>
</gene>
<feature type="chain" id="PRO_5046103134" evidence="1">
    <location>
        <begin position="21"/>
        <end position="135"/>
    </location>
</feature>
<dbReference type="EMBL" id="BAAAGA010000005">
    <property type="protein sequence ID" value="GAA0624597.1"/>
    <property type="molecule type" value="Genomic_DNA"/>
</dbReference>
<evidence type="ECO:0000313" key="2">
    <source>
        <dbReference type="EMBL" id="GAA0624597.1"/>
    </source>
</evidence>
<dbReference type="Pfam" id="PF11776">
    <property type="entry name" value="RcnB"/>
    <property type="match status" value="1"/>
</dbReference>
<sequence>MLKKKTFTVAALALATVVTAGLPTAAAAQQWRGDRDGRYERWERREDRQDYRRWERDQRRYERDRNRWEREQRREYRRWARGQTIPHHYRSSWHIRDYQRYGYRAPPRGYGYYRTDSGDVVMAAIATGVILSLLN</sequence>
<reference evidence="2 3" key="1">
    <citation type="journal article" date="2019" name="Int. J. Syst. Evol. Microbiol.">
        <title>The Global Catalogue of Microorganisms (GCM) 10K type strain sequencing project: providing services to taxonomists for standard genome sequencing and annotation.</title>
        <authorList>
            <consortium name="The Broad Institute Genomics Platform"/>
            <consortium name="The Broad Institute Genome Sequencing Center for Infectious Disease"/>
            <person name="Wu L."/>
            <person name="Ma J."/>
        </authorList>
    </citation>
    <scope>NUCLEOTIDE SEQUENCE [LARGE SCALE GENOMIC DNA]</scope>
    <source>
        <strain evidence="2 3">JCM 12928</strain>
    </source>
</reference>
<organism evidence="2 3">
    <name type="scientific">Brevundimonas kwangchunensis</name>
    <dbReference type="NCBI Taxonomy" id="322163"/>
    <lineage>
        <taxon>Bacteria</taxon>
        <taxon>Pseudomonadati</taxon>
        <taxon>Pseudomonadota</taxon>
        <taxon>Alphaproteobacteria</taxon>
        <taxon>Caulobacterales</taxon>
        <taxon>Caulobacteraceae</taxon>
        <taxon>Brevundimonas</taxon>
    </lineage>
</organism>
<dbReference type="Gene3D" id="3.10.450.160">
    <property type="entry name" value="inner membrane protein cigr"/>
    <property type="match status" value="1"/>
</dbReference>
<dbReference type="InterPro" id="IPR024572">
    <property type="entry name" value="RcnB"/>
</dbReference>